<dbReference type="EMBL" id="CP155573">
    <property type="protein sequence ID" value="XFO64812.1"/>
    <property type="molecule type" value="Genomic_DNA"/>
</dbReference>
<proteinExistence type="predicted"/>
<evidence type="ECO:0000313" key="1">
    <source>
        <dbReference type="EMBL" id="XFO64812.1"/>
    </source>
</evidence>
<keyword evidence="2" id="KW-1185">Reference proteome</keyword>
<protein>
    <submittedName>
        <fullName evidence="1">Uncharacterized protein</fullName>
    </submittedName>
</protein>
<accession>A0ABZ3IH46</accession>
<reference evidence="1" key="1">
    <citation type="submission" date="2024-05" db="EMBL/GenBank/DDBJ databases">
        <title>Isolation and characterization of Sporomusa carbonis sp. nov., a carboxydotrophic hydrogenogen in the genus of Sporomusa isolated from a charcoal burning pile.</title>
        <authorList>
            <person name="Boeer T."/>
            <person name="Rosenbaum F."/>
            <person name="Eysell L."/>
            <person name="Mueller V."/>
            <person name="Daniel R."/>
            <person name="Poehlein A."/>
        </authorList>
    </citation>
    <scope>NUCLEOTIDE SEQUENCE [LARGE SCALE GENOMIC DNA]</scope>
    <source>
        <strain evidence="1">DSM 10669</strain>
    </source>
</reference>
<evidence type="ECO:0000313" key="2">
    <source>
        <dbReference type="Proteomes" id="UP000216752"/>
    </source>
</evidence>
<dbReference type="Proteomes" id="UP000216752">
    <property type="component" value="Chromosome"/>
</dbReference>
<name>A0ABZ3IH46_9FIRM</name>
<sequence>MNEKLTGEINLTHNISPNLDATIKHTTDDYSRLTFDCQINKNTDIEVSTDTEGQTKVSLNVKI</sequence>
<organism evidence="1 2">
    <name type="scientific">Sporomusa silvacetica DSM 10669</name>
    <dbReference type="NCBI Taxonomy" id="1123289"/>
    <lineage>
        <taxon>Bacteria</taxon>
        <taxon>Bacillati</taxon>
        <taxon>Bacillota</taxon>
        <taxon>Negativicutes</taxon>
        <taxon>Selenomonadales</taxon>
        <taxon>Sporomusaceae</taxon>
        <taxon>Sporomusa</taxon>
    </lineage>
</organism>
<gene>
    <name evidence="1" type="ORF">SPSIL_009210</name>
</gene>
<dbReference type="RefSeq" id="WP_094607717.1">
    <property type="nucleotide sequence ID" value="NZ_CP155573.1"/>
</dbReference>